<dbReference type="AlphaFoldDB" id="A0A6P1TRC3"/>
<evidence type="ECO:0000256" key="1">
    <source>
        <dbReference type="SAM" id="Coils"/>
    </source>
</evidence>
<keyword evidence="3" id="KW-0472">Membrane</keyword>
<feature type="transmembrane region" description="Helical" evidence="3">
    <location>
        <begin position="21"/>
        <end position="42"/>
    </location>
</feature>
<protein>
    <recommendedName>
        <fullName evidence="6">Magnesium transporter MgtE intracellular domain-containing protein</fullName>
    </recommendedName>
</protein>
<feature type="compositionally biased region" description="Polar residues" evidence="2">
    <location>
        <begin position="257"/>
        <end position="276"/>
    </location>
</feature>
<evidence type="ECO:0000256" key="3">
    <source>
        <dbReference type="SAM" id="Phobius"/>
    </source>
</evidence>
<accession>A0A6P1TRC3</accession>
<keyword evidence="3" id="KW-1133">Transmembrane helix</keyword>
<proteinExistence type="predicted"/>
<dbReference type="KEGG" id="anr:Ana3638_15855"/>
<feature type="region of interest" description="Disordered" evidence="2">
    <location>
        <begin position="254"/>
        <end position="276"/>
    </location>
</feature>
<keyword evidence="1" id="KW-0175">Coiled coil</keyword>
<evidence type="ECO:0000256" key="2">
    <source>
        <dbReference type="SAM" id="MobiDB-lite"/>
    </source>
</evidence>
<dbReference type="Proteomes" id="UP000464314">
    <property type="component" value="Chromosome"/>
</dbReference>
<reference evidence="4 5" key="1">
    <citation type="submission" date="2020-01" db="EMBL/GenBank/DDBJ databases">
        <title>Genome analysis of Anaerocolumna sp. CBA3638.</title>
        <authorList>
            <person name="Kim J."/>
            <person name="Roh S.W."/>
        </authorList>
    </citation>
    <scope>NUCLEOTIDE SEQUENCE [LARGE SCALE GENOMIC DNA]</scope>
    <source>
        <strain evidence="4 5">CBA3638</strain>
    </source>
</reference>
<evidence type="ECO:0000313" key="5">
    <source>
        <dbReference type="Proteomes" id="UP000464314"/>
    </source>
</evidence>
<feature type="coiled-coil region" evidence="1">
    <location>
        <begin position="87"/>
        <end position="145"/>
    </location>
</feature>
<dbReference type="SUPFAM" id="SSF158791">
    <property type="entry name" value="MgtE N-terminal domain-like"/>
    <property type="match status" value="1"/>
</dbReference>
<dbReference type="RefSeq" id="WP_161838900.1">
    <property type="nucleotide sequence ID" value="NZ_CP048000.1"/>
</dbReference>
<sequence length="276" mass="31029">MAKKNKELDNNENEKSAGSKIIAAVIVLFIVLIWLAVFAVLIKLDVGGFGNSILRPLLKDVPLVNKILPDVPEEQIAYEKDYPYSTLEEAINRIKELEAEIDGLSKNNKSDADKLNELKAEVKRLKVFEENQTAFEEKVKEFEENVVFADQAPDIEEYKKYYESIDPTHAEEIYRQVIEQLQYSAAIKEKADIYRKMKPAQAAAVLQTMTADIDFVAEMLLAMRPSESSLILAQMDPTAAAKITKKMLDMDAEKLNKSISETTNSNSAESDSTSNN</sequence>
<gene>
    <name evidence="4" type="ORF">Ana3638_15855</name>
</gene>
<organism evidence="4 5">
    <name type="scientific">Anaerocolumna sedimenticola</name>
    <dbReference type="NCBI Taxonomy" id="2696063"/>
    <lineage>
        <taxon>Bacteria</taxon>
        <taxon>Bacillati</taxon>
        <taxon>Bacillota</taxon>
        <taxon>Clostridia</taxon>
        <taxon>Lachnospirales</taxon>
        <taxon>Lachnospiraceae</taxon>
        <taxon>Anaerocolumna</taxon>
    </lineage>
</organism>
<evidence type="ECO:0000313" key="4">
    <source>
        <dbReference type="EMBL" id="QHQ62075.1"/>
    </source>
</evidence>
<keyword evidence="5" id="KW-1185">Reference proteome</keyword>
<name>A0A6P1TRC3_9FIRM</name>
<keyword evidence="3" id="KW-0812">Transmembrane</keyword>
<evidence type="ECO:0008006" key="6">
    <source>
        <dbReference type="Google" id="ProtNLM"/>
    </source>
</evidence>
<dbReference type="EMBL" id="CP048000">
    <property type="protein sequence ID" value="QHQ62075.1"/>
    <property type="molecule type" value="Genomic_DNA"/>
</dbReference>